<proteinExistence type="predicted"/>
<dbReference type="EMBL" id="SNXK01000001">
    <property type="protein sequence ID" value="TDP42170.1"/>
    <property type="molecule type" value="Genomic_DNA"/>
</dbReference>
<sequence>MPSWLFIDHWRGDVVTMPGRIYLATVLALATLFCSACLNSRPDGVVLPPLVAGSSGGDNMPGPVCVRDYGVDSIVDCLTKVASDQCGYACLDLRTEPVDPSLTKCDFVRMEPGYTGDIIPPGSVVTIYTGTRELCDIELPAMATISNYSRGELTGHPCPGYIVAELVNCVEQYLIARCGHVCLNLQVEYSDSAISRCGVRRTEPSSLGGVKVARGSVLTIIAGIQEPCT</sequence>
<evidence type="ECO:0000313" key="1">
    <source>
        <dbReference type="EMBL" id="TDP42170.1"/>
    </source>
</evidence>
<accession>A0A4R6PVK9</accession>
<evidence type="ECO:0000313" key="2">
    <source>
        <dbReference type="Proteomes" id="UP000295087"/>
    </source>
</evidence>
<keyword evidence="2" id="KW-1185">Reference proteome</keyword>
<comment type="caution">
    <text evidence="1">The sequence shown here is derived from an EMBL/GenBank/DDBJ whole genome shotgun (WGS) entry which is preliminary data.</text>
</comment>
<organism evidence="1 2">
    <name type="scientific">Nocardia ignorata</name>
    <dbReference type="NCBI Taxonomy" id="145285"/>
    <lineage>
        <taxon>Bacteria</taxon>
        <taxon>Bacillati</taxon>
        <taxon>Actinomycetota</taxon>
        <taxon>Actinomycetes</taxon>
        <taxon>Mycobacteriales</taxon>
        <taxon>Nocardiaceae</taxon>
        <taxon>Nocardia</taxon>
    </lineage>
</organism>
<name>A0A4R6PVK9_NOCIG</name>
<protein>
    <submittedName>
        <fullName evidence="1">Uncharacterized protein</fullName>
    </submittedName>
</protein>
<dbReference type="Proteomes" id="UP000295087">
    <property type="component" value="Unassembled WGS sequence"/>
</dbReference>
<dbReference type="AlphaFoldDB" id="A0A4R6PVK9"/>
<reference evidence="1 2" key="1">
    <citation type="submission" date="2019-03" db="EMBL/GenBank/DDBJ databases">
        <title>Genomic Encyclopedia of Type Strains, Phase IV (KMG-IV): sequencing the most valuable type-strain genomes for metagenomic binning, comparative biology and taxonomic classification.</title>
        <authorList>
            <person name="Goeker M."/>
        </authorList>
    </citation>
    <scope>NUCLEOTIDE SEQUENCE [LARGE SCALE GENOMIC DNA]</scope>
    <source>
        <strain evidence="1 2">DSM 44496</strain>
    </source>
</reference>
<gene>
    <name evidence="1" type="ORF">DFR75_1011280</name>
</gene>